<dbReference type="EMBL" id="CH991548">
    <property type="protein sequence ID" value="EDQ90104.1"/>
    <property type="molecule type" value="Genomic_DNA"/>
</dbReference>
<organism evidence="2 3">
    <name type="scientific">Monosiga brevicollis</name>
    <name type="common">Choanoflagellate</name>
    <dbReference type="NCBI Taxonomy" id="81824"/>
    <lineage>
        <taxon>Eukaryota</taxon>
        <taxon>Choanoflagellata</taxon>
        <taxon>Craspedida</taxon>
        <taxon>Salpingoecidae</taxon>
        <taxon>Monosiga</taxon>
    </lineage>
</organism>
<evidence type="ECO:0000313" key="2">
    <source>
        <dbReference type="EMBL" id="EDQ90104.1"/>
    </source>
</evidence>
<name>A9UWU7_MONBE</name>
<dbReference type="AlphaFoldDB" id="A9UWU7"/>
<dbReference type="GeneID" id="5890309"/>
<feature type="region of interest" description="Disordered" evidence="1">
    <location>
        <begin position="1"/>
        <end position="31"/>
    </location>
</feature>
<dbReference type="InParanoid" id="A9UWU7"/>
<keyword evidence="3" id="KW-1185">Reference proteome</keyword>
<dbReference type="RefSeq" id="XP_001744871.1">
    <property type="nucleotide sequence ID" value="XM_001744819.1"/>
</dbReference>
<evidence type="ECO:0000256" key="1">
    <source>
        <dbReference type="SAM" id="MobiDB-lite"/>
    </source>
</evidence>
<dbReference type="Proteomes" id="UP000001357">
    <property type="component" value="Unassembled WGS sequence"/>
</dbReference>
<sequence length="272" mass="31530">MKRAKQTTPEMRPSISRPRPRATTSASTNEGYLAKKEPVLMNELAKLNNRKLAVAAKEGPDYETALSQLEHEAKLEHAAIDIYYKYKHEDVEFMFAEARAEIERRIEELTDQVKQELISDLKQEEQAVLQQIKASAIDERALAANMPTRQMRKRGHDDSNVTEHAEESAVEKYHGKPFVHLLAANDDILADVKAMNSDVIFDNEGDRLYVNERWFYRGDRVQVDWPHETRARLQGHLLVCNPIMVWIRVDDIVKIPLPLEDFERGRCMMRTY</sequence>
<protein>
    <submittedName>
        <fullName evidence="2">Uncharacterized protein</fullName>
    </submittedName>
</protein>
<accession>A9UWU7</accession>
<gene>
    <name evidence="2" type="ORF">MONBRDRAFT_24572</name>
</gene>
<reference evidence="2 3" key="1">
    <citation type="journal article" date="2008" name="Nature">
        <title>The genome of the choanoflagellate Monosiga brevicollis and the origin of metazoans.</title>
        <authorList>
            <consortium name="JGI Sequencing"/>
            <person name="King N."/>
            <person name="Westbrook M.J."/>
            <person name="Young S.L."/>
            <person name="Kuo A."/>
            <person name="Abedin M."/>
            <person name="Chapman J."/>
            <person name="Fairclough S."/>
            <person name="Hellsten U."/>
            <person name="Isogai Y."/>
            <person name="Letunic I."/>
            <person name="Marr M."/>
            <person name="Pincus D."/>
            <person name="Putnam N."/>
            <person name="Rokas A."/>
            <person name="Wright K.J."/>
            <person name="Zuzow R."/>
            <person name="Dirks W."/>
            <person name="Good M."/>
            <person name="Goodstein D."/>
            <person name="Lemons D."/>
            <person name="Li W."/>
            <person name="Lyons J.B."/>
            <person name="Morris A."/>
            <person name="Nichols S."/>
            <person name="Richter D.J."/>
            <person name="Salamov A."/>
            <person name="Bork P."/>
            <person name="Lim W.A."/>
            <person name="Manning G."/>
            <person name="Miller W.T."/>
            <person name="McGinnis W."/>
            <person name="Shapiro H."/>
            <person name="Tjian R."/>
            <person name="Grigoriev I.V."/>
            <person name="Rokhsar D."/>
        </authorList>
    </citation>
    <scope>NUCLEOTIDE SEQUENCE [LARGE SCALE GENOMIC DNA]</scope>
    <source>
        <strain evidence="3">MX1 / ATCC 50154</strain>
    </source>
</reference>
<evidence type="ECO:0000313" key="3">
    <source>
        <dbReference type="Proteomes" id="UP000001357"/>
    </source>
</evidence>
<dbReference type="KEGG" id="mbr:MONBRDRAFT_24572"/>
<proteinExistence type="predicted"/>